<dbReference type="PANTHER" id="PTHR35529">
    <property type="entry name" value="MANGANESE EFFLUX PUMP MNTP-RELATED"/>
    <property type="match status" value="1"/>
</dbReference>
<dbReference type="PANTHER" id="PTHR35529:SF1">
    <property type="entry name" value="MANGANESE EFFLUX PUMP MNTP-RELATED"/>
    <property type="match status" value="1"/>
</dbReference>
<protein>
    <recommendedName>
        <fullName evidence="8">Putative manganese efflux pump MntP</fullName>
    </recommendedName>
</protein>
<sequence>MSPFSIGALALTMSIDAFIASLGKGTATARPNFAATLRTGAVFGIVEAITPLIGWAAGMAASRYVQAVDHWIAFTLLAGVGIHMALQAWTRDAEEDAGPVSFWATLVTAIGTSIDAMAVGVSLAFLQVNIVIIALAIGCTTMIMSSTGLLVGRYIGARFGRIAETLGGMVLVAIGGMILWEHLTQAG</sequence>
<evidence type="ECO:0000256" key="1">
    <source>
        <dbReference type="ARBA" id="ARBA00022448"/>
    </source>
</evidence>
<comment type="function">
    <text evidence="8">Probably functions as a manganese efflux pump.</text>
</comment>
<feature type="transmembrane region" description="Helical" evidence="8">
    <location>
        <begin position="102"/>
        <end position="124"/>
    </location>
</feature>
<evidence type="ECO:0000313" key="9">
    <source>
        <dbReference type="EMBL" id="MER5174011.1"/>
    </source>
</evidence>
<keyword evidence="7 8" id="KW-0464">Manganese</keyword>
<accession>A0ABV1SM75</accession>
<dbReference type="Proteomes" id="UP001438953">
    <property type="component" value="Unassembled WGS sequence"/>
</dbReference>
<evidence type="ECO:0000256" key="2">
    <source>
        <dbReference type="ARBA" id="ARBA00022475"/>
    </source>
</evidence>
<reference evidence="9 10" key="2">
    <citation type="submission" date="2024-06" db="EMBL/GenBank/DDBJ databases">
        <title>Thioclava kandeliae sp. nov. from a rhizosphere soil sample of Kandelia candel in a mangrove.</title>
        <authorList>
            <person name="Mu T."/>
        </authorList>
    </citation>
    <scope>NUCLEOTIDE SEQUENCE [LARGE SCALE GENOMIC DNA]</scope>
    <source>
        <strain evidence="9 10">CPCC 100088</strain>
    </source>
</reference>
<dbReference type="HAMAP" id="MF_01521">
    <property type="entry name" value="MntP_pump"/>
    <property type="match status" value="1"/>
</dbReference>
<keyword evidence="3 8" id="KW-0812">Transmembrane</keyword>
<feature type="transmembrane region" description="Helical" evidence="8">
    <location>
        <begin position="162"/>
        <end position="180"/>
    </location>
</feature>
<evidence type="ECO:0000256" key="3">
    <source>
        <dbReference type="ARBA" id="ARBA00022692"/>
    </source>
</evidence>
<feature type="transmembrane region" description="Helical" evidence="8">
    <location>
        <begin position="130"/>
        <end position="150"/>
    </location>
</feature>
<keyword evidence="10" id="KW-1185">Reference proteome</keyword>
<proteinExistence type="inferred from homology"/>
<feature type="transmembrane region" description="Helical" evidence="8">
    <location>
        <begin position="6"/>
        <end position="23"/>
    </location>
</feature>
<dbReference type="InterPro" id="IPR003810">
    <property type="entry name" value="Mntp/YtaF"/>
</dbReference>
<comment type="caution">
    <text evidence="9">The sequence shown here is derived from an EMBL/GenBank/DDBJ whole genome shotgun (WGS) entry which is preliminary data.</text>
</comment>
<evidence type="ECO:0000256" key="8">
    <source>
        <dbReference type="HAMAP-Rule" id="MF_01521"/>
    </source>
</evidence>
<keyword evidence="1 8" id="KW-0813">Transport</keyword>
<dbReference type="EMBL" id="JAYWLC010000043">
    <property type="protein sequence ID" value="MER5174011.1"/>
    <property type="molecule type" value="Genomic_DNA"/>
</dbReference>
<dbReference type="RefSeq" id="WP_350939292.1">
    <property type="nucleotide sequence ID" value="NZ_JAYWLC010000043.1"/>
</dbReference>
<gene>
    <name evidence="8" type="primary">mntP</name>
    <name evidence="9" type="ORF">VSX56_19855</name>
</gene>
<dbReference type="InterPro" id="IPR022929">
    <property type="entry name" value="Put_MntP"/>
</dbReference>
<organism evidence="9 10">
    <name type="scientific">Thioclava kandeliae</name>
    <dbReference type="NCBI Taxonomy" id="3070818"/>
    <lineage>
        <taxon>Bacteria</taxon>
        <taxon>Pseudomonadati</taxon>
        <taxon>Pseudomonadota</taxon>
        <taxon>Alphaproteobacteria</taxon>
        <taxon>Rhodobacterales</taxon>
        <taxon>Paracoccaceae</taxon>
        <taxon>Thioclava</taxon>
    </lineage>
</organism>
<keyword evidence="5 8" id="KW-0406">Ion transport</keyword>
<evidence type="ECO:0000313" key="10">
    <source>
        <dbReference type="Proteomes" id="UP001438953"/>
    </source>
</evidence>
<comment type="similarity">
    <text evidence="8">Belongs to the MntP (TC 9.B.29) family.</text>
</comment>
<dbReference type="Pfam" id="PF02659">
    <property type="entry name" value="Mntp"/>
    <property type="match status" value="1"/>
</dbReference>
<evidence type="ECO:0000256" key="7">
    <source>
        <dbReference type="ARBA" id="ARBA00023211"/>
    </source>
</evidence>
<feature type="transmembrane region" description="Helical" evidence="8">
    <location>
        <begin position="35"/>
        <end position="58"/>
    </location>
</feature>
<evidence type="ECO:0000256" key="5">
    <source>
        <dbReference type="ARBA" id="ARBA00023065"/>
    </source>
</evidence>
<evidence type="ECO:0000256" key="4">
    <source>
        <dbReference type="ARBA" id="ARBA00022989"/>
    </source>
</evidence>
<keyword evidence="4 8" id="KW-1133">Transmembrane helix</keyword>
<evidence type="ECO:0000256" key="6">
    <source>
        <dbReference type="ARBA" id="ARBA00023136"/>
    </source>
</evidence>
<comment type="subcellular location">
    <subcellularLocation>
        <location evidence="8">Cell membrane</location>
        <topology evidence="8">Multi-pass membrane protein</topology>
    </subcellularLocation>
</comment>
<feature type="transmembrane region" description="Helical" evidence="8">
    <location>
        <begin position="70"/>
        <end position="90"/>
    </location>
</feature>
<name>A0ABV1SM75_9RHOB</name>
<keyword evidence="6 8" id="KW-0472">Membrane</keyword>
<keyword evidence="2 8" id="KW-1003">Cell membrane</keyword>
<reference evidence="9 10" key="1">
    <citation type="submission" date="2024-01" db="EMBL/GenBank/DDBJ databases">
        <authorList>
            <person name="Deng Y."/>
            <person name="Su J."/>
        </authorList>
    </citation>
    <scope>NUCLEOTIDE SEQUENCE [LARGE SCALE GENOMIC DNA]</scope>
    <source>
        <strain evidence="9 10">CPCC 100088</strain>
    </source>
</reference>